<gene>
    <name evidence="8" type="ORF">SAMN06296429_104111</name>
</gene>
<organism evidence="8 9">
    <name type="scientific">Janibacter indicus</name>
    <dbReference type="NCBI Taxonomy" id="857417"/>
    <lineage>
        <taxon>Bacteria</taxon>
        <taxon>Bacillati</taxon>
        <taxon>Actinomycetota</taxon>
        <taxon>Actinomycetes</taxon>
        <taxon>Micrococcales</taxon>
        <taxon>Intrasporangiaceae</taxon>
        <taxon>Janibacter</taxon>
    </lineage>
</organism>
<dbReference type="InterPro" id="IPR011701">
    <property type="entry name" value="MFS"/>
</dbReference>
<sequence>MSSAYHAPRVSRASLALGHLDQRGSRCELASLETTQEYLAPVSPMREDLSLLRERRFASLFAARTLSMLGLAFAPVALAFGVLDLPGADAGTLSLVVAAEAVPHVLGLLLGGVVADRYPRRLVMFTGECLSLVAWLGIGTMLLVGWAPIPLVCAFAVLTGLAGAVVWPVLSGIIPEVAPRDRLQPANALLAVGANAARVGGLIAAGAVVVAIGPGWALITAAAIYACAAGFAWRIGTTRPGREGGTSVLAELREGWVEFSSREWLWVVVAQFALLVLAWQGAHTVLGPVVAKAELGGAGAWSAILTGEAVGMLVGVLVAMRIRPRRPILVGVLLTSATALPYLLLGLGAPLPVIVLGGFVMGLGMDAFTVLWQTTMQREVPPEALSRVASYDAFGSMVFGPVGVLLAGPAAVHLGAHTALLVCAGVIIASALLALLSREVRTLQAPEVATPVPEGSFAAPVDPAAP</sequence>
<dbReference type="EMBL" id="FWXN01000004">
    <property type="protein sequence ID" value="SMC49951.1"/>
    <property type="molecule type" value="Genomic_DNA"/>
</dbReference>
<accession>A0A1W1ZPG9</accession>
<proteinExistence type="predicted"/>
<evidence type="ECO:0000256" key="6">
    <source>
        <dbReference type="SAM" id="Phobius"/>
    </source>
</evidence>
<evidence type="ECO:0000313" key="9">
    <source>
        <dbReference type="Proteomes" id="UP000192634"/>
    </source>
</evidence>
<keyword evidence="4 6" id="KW-1133">Transmembrane helix</keyword>
<dbReference type="GO" id="GO:0005886">
    <property type="term" value="C:plasma membrane"/>
    <property type="evidence" value="ECO:0007669"/>
    <property type="project" value="UniProtKB-SubCell"/>
</dbReference>
<evidence type="ECO:0000259" key="7">
    <source>
        <dbReference type="PROSITE" id="PS50850"/>
    </source>
</evidence>
<reference evidence="8 9" key="1">
    <citation type="submission" date="2017-04" db="EMBL/GenBank/DDBJ databases">
        <authorList>
            <person name="Afonso C.L."/>
            <person name="Miller P.J."/>
            <person name="Scott M.A."/>
            <person name="Spackman E."/>
            <person name="Goraichik I."/>
            <person name="Dimitrov K.M."/>
            <person name="Suarez D.L."/>
            <person name="Swayne D.E."/>
        </authorList>
    </citation>
    <scope>NUCLEOTIDE SEQUENCE [LARGE SCALE GENOMIC DNA]</scope>
    <source>
        <strain evidence="8 9">CGMCC 1.12511</strain>
    </source>
</reference>
<feature type="transmembrane region" description="Helical" evidence="6">
    <location>
        <begin position="122"/>
        <end position="143"/>
    </location>
</feature>
<evidence type="ECO:0000256" key="4">
    <source>
        <dbReference type="ARBA" id="ARBA00022989"/>
    </source>
</evidence>
<feature type="transmembrane region" description="Helical" evidence="6">
    <location>
        <begin position="264"/>
        <end position="286"/>
    </location>
</feature>
<evidence type="ECO:0000313" key="8">
    <source>
        <dbReference type="EMBL" id="SMC49951.1"/>
    </source>
</evidence>
<feature type="transmembrane region" description="Helical" evidence="6">
    <location>
        <begin position="186"/>
        <end position="209"/>
    </location>
</feature>
<feature type="transmembrane region" description="Helical" evidence="6">
    <location>
        <begin position="393"/>
        <end position="412"/>
    </location>
</feature>
<protein>
    <submittedName>
        <fullName evidence="8">Predicted arabinose efflux permease, MFS family</fullName>
    </submittedName>
</protein>
<dbReference type="GO" id="GO:0022857">
    <property type="term" value="F:transmembrane transporter activity"/>
    <property type="evidence" value="ECO:0007669"/>
    <property type="project" value="InterPro"/>
</dbReference>
<dbReference type="InterPro" id="IPR036259">
    <property type="entry name" value="MFS_trans_sf"/>
</dbReference>
<dbReference type="Pfam" id="PF07690">
    <property type="entry name" value="MFS_1"/>
    <property type="match status" value="1"/>
</dbReference>
<feature type="transmembrane region" description="Helical" evidence="6">
    <location>
        <begin position="149"/>
        <end position="174"/>
    </location>
</feature>
<evidence type="ECO:0000256" key="1">
    <source>
        <dbReference type="ARBA" id="ARBA00004651"/>
    </source>
</evidence>
<dbReference type="PROSITE" id="PS50850">
    <property type="entry name" value="MFS"/>
    <property type="match status" value="1"/>
</dbReference>
<feature type="transmembrane region" description="Helical" evidence="6">
    <location>
        <begin position="298"/>
        <end position="320"/>
    </location>
</feature>
<keyword evidence="3 6" id="KW-0812">Transmembrane</keyword>
<evidence type="ECO:0000256" key="5">
    <source>
        <dbReference type="ARBA" id="ARBA00023136"/>
    </source>
</evidence>
<keyword evidence="5 6" id="KW-0472">Membrane</keyword>
<dbReference type="SUPFAM" id="SSF103473">
    <property type="entry name" value="MFS general substrate transporter"/>
    <property type="match status" value="1"/>
</dbReference>
<evidence type="ECO:0000256" key="3">
    <source>
        <dbReference type="ARBA" id="ARBA00022692"/>
    </source>
</evidence>
<dbReference type="CDD" id="cd06173">
    <property type="entry name" value="MFS_MefA_like"/>
    <property type="match status" value="1"/>
</dbReference>
<comment type="subcellular location">
    <subcellularLocation>
        <location evidence="1">Cell membrane</location>
        <topology evidence="1">Multi-pass membrane protein</topology>
    </subcellularLocation>
</comment>
<evidence type="ECO:0000256" key="2">
    <source>
        <dbReference type="ARBA" id="ARBA00022475"/>
    </source>
</evidence>
<feature type="transmembrane region" description="Helical" evidence="6">
    <location>
        <begin position="61"/>
        <end position="83"/>
    </location>
</feature>
<keyword evidence="2" id="KW-1003">Cell membrane</keyword>
<dbReference type="PANTHER" id="PTHR23513">
    <property type="entry name" value="INTEGRAL MEMBRANE EFFLUX PROTEIN-RELATED"/>
    <property type="match status" value="1"/>
</dbReference>
<dbReference type="Proteomes" id="UP000192634">
    <property type="component" value="Unassembled WGS sequence"/>
</dbReference>
<feature type="transmembrane region" description="Helical" evidence="6">
    <location>
        <begin position="327"/>
        <end position="345"/>
    </location>
</feature>
<dbReference type="InterPro" id="IPR020846">
    <property type="entry name" value="MFS_dom"/>
</dbReference>
<feature type="transmembrane region" description="Helical" evidence="6">
    <location>
        <begin position="95"/>
        <end position="115"/>
    </location>
</feature>
<feature type="transmembrane region" description="Helical" evidence="6">
    <location>
        <begin position="351"/>
        <end position="372"/>
    </location>
</feature>
<name>A0A1W1ZPG9_9MICO</name>
<dbReference type="Gene3D" id="1.20.1250.20">
    <property type="entry name" value="MFS general substrate transporter like domains"/>
    <property type="match status" value="1"/>
</dbReference>
<feature type="transmembrane region" description="Helical" evidence="6">
    <location>
        <begin position="215"/>
        <end position="233"/>
    </location>
</feature>
<dbReference type="AlphaFoldDB" id="A0A1W1ZPG9"/>
<feature type="domain" description="Major facilitator superfamily (MFS) profile" evidence="7">
    <location>
        <begin position="51"/>
        <end position="442"/>
    </location>
</feature>
<feature type="transmembrane region" description="Helical" evidence="6">
    <location>
        <begin position="418"/>
        <end position="436"/>
    </location>
</feature>
<dbReference type="PANTHER" id="PTHR23513:SF11">
    <property type="entry name" value="STAPHYLOFERRIN A TRANSPORTER"/>
    <property type="match status" value="1"/>
</dbReference>